<evidence type="ECO:0000313" key="6">
    <source>
        <dbReference type="Proteomes" id="UP001200034"/>
    </source>
</evidence>
<accession>A0AAD4K1H6</accession>
<dbReference type="SUPFAM" id="SSF56496">
    <property type="entry name" value="Fibrinogen C-terminal domain-like"/>
    <property type="match status" value="1"/>
</dbReference>
<name>A0AAD4K1H6_9MUSC</name>
<comment type="caution">
    <text evidence="5">The sequence shown here is derived from an EMBL/GenBank/DDBJ whole genome shotgun (WGS) entry which is preliminary data.</text>
</comment>
<dbReference type="Proteomes" id="UP001200034">
    <property type="component" value="Unassembled WGS sequence"/>
</dbReference>
<dbReference type="InterPro" id="IPR002181">
    <property type="entry name" value="Fibrinogen_a/b/g_C_dom"/>
</dbReference>
<dbReference type="GO" id="GO:0005577">
    <property type="term" value="C:fibrinogen complex"/>
    <property type="evidence" value="ECO:0007669"/>
    <property type="project" value="TreeGrafter"/>
</dbReference>
<protein>
    <recommendedName>
        <fullName evidence="4">Fibrinogen C-terminal domain-containing protein</fullName>
    </recommendedName>
</protein>
<gene>
    <name evidence="5" type="ORF">KR093_006649</name>
</gene>
<evidence type="ECO:0000256" key="3">
    <source>
        <dbReference type="ARBA" id="ARBA00023157"/>
    </source>
</evidence>
<keyword evidence="2" id="KW-0964">Secreted</keyword>
<evidence type="ECO:0000313" key="5">
    <source>
        <dbReference type="EMBL" id="KAH8371220.1"/>
    </source>
</evidence>
<keyword evidence="6" id="KW-1185">Reference proteome</keyword>
<evidence type="ECO:0000256" key="1">
    <source>
        <dbReference type="ARBA" id="ARBA00004613"/>
    </source>
</evidence>
<dbReference type="Pfam" id="PF00147">
    <property type="entry name" value="Fibrinogen_C"/>
    <property type="match status" value="1"/>
</dbReference>
<sequence>MGLFSGNVPIDELRYHEHQKFSTFDRENDSWPKGNCAVDYKAGWWYKACATW</sequence>
<dbReference type="InterPro" id="IPR036056">
    <property type="entry name" value="Fibrinogen-like_C"/>
</dbReference>
<dbReference type="Gene3D" id="4.10.530.10">
    <property type="entry name" value="Gamma-fibrinogen Carboxyl Terminal Fragment, domain 2"/>
    <property type="match status" value="1"/>
</dbReference>
<evidence type="ECO:0000259" key="4">
    <source>
        <dbReference type="PROSITE" id="PS51406"/>
    </source>
</evidence>
<dbReference type="PANTHER" id="PTHR47221:SF7">
    <property type="entry name" value="FIBRINOGEN BETA CHAIN"/>
    <property type="match status" value="1"/>
</dbReference>
<proteinExistence type="predicted"/>
<dbReference type="AlphaFoldDB" id="A0AAD4K1H6"/>
<dbReference type="PANTHER" id="PTHR47221">
    <property type="entry name" value="FIBRINOGEN ALPHA CHAIN"/>
    <property type="match status" value="1"/>
</dbReference>
<dbReference type="PROSITE" id="PS51406">
    <property type="entry name" value="FIBRINOGEN_C_2"/>
    <property type="match status" value="1"/>
</dbReference>
<feature type="domain" description="Fibrinogen C-terminal" evidence="4">
    <location>
        <begin position="1"/>
        <end position="52"/>
    </location>
</feature>
<dbReference type="GO" id="GO:0030674">
    <property type="term" value="F:protein-macromolecule adaptor activity"/>
    <property type="evidence" value="ECO:0007669"/>
    <property type="project" value="TreeGrafter"/>
</dbReference>
<dbReference type="InterPro" id="IPR037579">
    <property type="entry name" value="FIB_ANG-like"/>
</dbReference>
<dbReference type="GO" id="GO:0005201">
    <property type="term" value="F:extracellular matrix structural constituent"/>
    <property type="evidence" value="ECO:0007669"/>
    <property type="project" value="TreeGrafter"/>
</dbReference>
<evidence type="ECO:0000256" key="2">
    <source>
        <dbReference type="ARBA" id="ARBA00022525"/>
    </source>
</evidence>
<dbReference type="GO" id="GO:0034116">
    <property type="term" value="P:positive regulation of heterotypic cell-cell adhesion"/>
    <property type="evidence" value="ECO:0007669"/>
    <property type="project" value="TreeGrafter"/>
</dbReference>
<dbReference type="EMBL" id="JAJJHW010002585">
    <property type="protein sequence ID" value="KAH8371220.1"/>
    <property type="molecule type" value="Genomic_DNA"/>
</dbReference>
<organism evidence="5 6">
    <name type="scientific">Drosophila rubida</name>
    <dbReference type="NCBI Taxonomy" id="30044"/>
    <lineage>
        <taxon>Eukaryota</taxon>
        <taxon>Metazoa</taxon>
        <taxon>Ecdysozoa</taxon>
        <taxon>Arthropoda</taxon>
        <taxon>Hexapoda</taxon>
        <taxon>Insecta</taxon>
        <taxon>Pterygota</taxon>
        <taxon>Neoptera</taxon>
        <taxon>Endopterygota</taxon>
        <taxon>Diptera</taxon>
        <taxon>Brachycera</taxon>
        <taxon>Muscomorpha</taxon>
        <taxon>Ephydroidea</taxon>
        <taxon>Drosophilidae</taxon>
        <taxon>Drosophila</taxon>
    </lineage>
</organism>
<reference evidence="5" key="1">
    <citation type="journal article" date="2021" name="Mol. Ecol. Resour.">
        <title>Phylogenomic analyses of the genus Drosophila reveals genomic signals of climate adaptation.</title>
        <authorList>
            <person name="Li F."/>
            <person name="Rane R.V."/>
            <person name="Luria V."/>
            <person name="Xiong Z."/>
            <person name="Chen J."/>
            <person name="Li Z."/>
            <person name="Catullo R.A."/>
            <person name="Griffin P.C."/>
            <person name="Schiffer M."/>
            <person name="Pearce S."/>
            <person name="Lee S.F."/>
            <person name="McElroy K."/>
            <person name="Stocker A."/>
            <person name="Shirriffs J."/>
            <person name="Cockerell F."/>
            <person name="Coppin C."/>
            <person name="Sgro C.M."/>
            <person name="Karger A."/>
            <person name="Cain J.W."/>
            <person name="Weber J.A."/>
            <person name="Santpere G."/>
            <person name="Kirschner M.W."/>
            <person name="Hoffmann A.A."/>
            <person name="Oakeshott J.G."/>
            <person name="Zhang G."/>
        </authorList>
    </citation>
    <scope>NUCLEOTIDE SEQUENCE</scope>
    <source>
        <strain evidence="5">BGI-SZ-2011g</strain>
    </source>
</reference>
<keyword evidence="3" id="KW-1015">Disulfide bond</keyword>
<comment type="subcellular location">
    <subcellularLocation>
        <location evidence="1">Secreted</location>
    </subcellularLocation>
</comment>